<feature type="transmembrane region" description="Helical" evidence="2">
    <location>
        <begin position="620"/>
        <end position="645"/>
    </location>
</feature>
<feature type="compositionally biased region" description="Basic and acidic residues" evidence="1">
    <location>
        <begin position="848"/>
        <end position="876"/>
    </location>
</feature>
<feature type="transmembrane region" description="Helical" evidence="2">
    <location>
        <begin position="39"/>
        <end position="61"/>
    </location>
</feature>
<keyword evidence="4" id="KW-1185">Reference proteome</keyword>
<feature type="compositionally biased region" description="Polar residues" evidence="1">
    <location>
        <begin position="384"/>
        <end position="403"/>
    </location>
</feature>
<organism evidence="3 4">
    <name type="scientific">Piptocephalis cylindrospora</name>
    <dbReference type="NCBI Taxonomy" id="1907219"/>
    <lineage>
        <taxon>Eukaryota</taxon>
        <taxon>Fungi</taxon>
        <taxon>Fungi incertae sedis</taxon>
        <taxon>Zoopagomycota</taxon>
        <taxon>Zoopagomycotina</taxon>
        <taxon>Zoopagomycetes</taxon>
        <taxon>Zoopagales</taxon>
        <taxon>Piptocephalidaceae</taxon>
        <taxon>Piptocephalis</taxon>
    </lineage>
</organism>
<dbReference type="PANTHER" id="PTHR48147">
    <property type="entry name" value="PROTEIN CBG23787"/>
    <property type="match status" value="1"/>
</dbReference>
<feature type="non-terminal residue" evidence="3">
    <location>
        <position position="1"/>
    </location>
</feature>
<evidence type="ECO:0000256" key="2">
    <source>
        <dbReference type="SAM" id="Phobius"/>
    </source>
</evidence>
<reference evidence="4" key="1">
    <citation type="journal article" date="2018" name="Nat. Microbiol.">
        <title>Leveraging single-cell genomics to expand the fungal tree of life.</title>
        <authorList>
            <person name="Ahrendt S.R."/>
            <person name="Quandt C.A."/>
            <person name="Ciobanu D."/>
            <person name="Clum A."/>
            <person name="Salamov A."/>
            <person name="Andreopoulos B."/>
            <person name="Cheng J.F."/>
            <person name="Woyke T."/>
            <person name="Pelin A."/>
            <person name="Henrissat B."/>
            <person name="Reynolds N.K."/>
            <person name="Benny G.L."/>
            <person name="Smith M.E."/>
            <person name="James T.Y."/>
            <person name="Grigoriev I.V."/>
        </authorList>
    </citation>
    <scope>NUCLEOTIDE SEQUENCE [LARGE SCALE GENOMIC DNA]</scope>
</reference>
<name>A0A4P9Y455_9FUNG</name>
<gene>
    <name evidence="3" type="ORF">BJ684DRAFT_16650</name>
</gene>
<proteinExistence type="predicted"/>
<dbReference type="AlphaFoldDB" id="A0A4P9Y455"/>
<protein>
    <submittedName>
        <fullName evidence="3">Uncharacterized protein</fullName>
    </submittedName>
</protein>
<feature type="region of interest" description="Disordered" evidence="1">
    <location>
        <begin position="696"/>
        <end position="895"/>
    </location>
</feature>
<dbReference type="PANTHER" id="PTHR48147:SF3">
    <property type="entry name" value="MYELIN TRANSCRIPTION FACTOR 1-LIKE PROTEIN"/>
    <property type="match status" value="1"/>
</dbReference>
<feature type="transmembrane region" description="Helical" evidence="2">
    <location>
        <begin position="12"/>
        <end position="33"/>
    </location>
</feature>
<evidence type="ECO:0000256" key="1">
    <source>
        <dbReference type="SAM" id="MobiDB-lite"/>
    </source>
</evidence>
<dbReference type="Proteomes" id="UP000267251">
    <property type="component" value="Unassembled WGS sequence"/>
</dbReference>
<dbReference type="EMBL" id="KZ988166">
    <property type="protein sequence ID" value="RKP12911.1"/>
    <property type="molecule type" value="Genomic_DNA"/>
</dbReference>
<evidence type="ECO:0000313" key="3">
    <source>
        <dbReference type="EMBL" id="RKP12911.1"/>
    </source>
</evidence>
<feature type="compositionally biased region" description="Low complexity" evidence="1">
    <location>
        <begin position="789"/>
        <end position="804"/>
    </location>
</feature>
<feature type="region of interest" description="Disordered" evidence="1">
    <location>
        <begin position="555"/>
        <end position="575"/>
    </location>
</feature>
<feature type="compositionally biased region" description="Low complexity" evidence="1">
    <location>
        <begin position="509"/>
        <end position="523"/>
    </location>
</feature>
<keyword evidence="2" id="KW-0812">Transmembrane</keyword>
<sequence>APFHERRPRLTAGLAGAGAGAGVAGVGAIAAHAGVIGALAPMAIGGVVVGGVAAGATALGMHIDQKHTRQLAVDQDGFQSSLNRVSGQAFNAQAFHDPYGDNFSFGPAAAPQAVPVNVQGPPQLVITGESALPASILKSFTRPDGYDPTFDGHPIHSFPPQITLMNYDCASTACMLFPEGVRTSRRGGGSTFILIKVRDTLTEVTTVRRSDDSAQVPLGHPAFLLRPSLPYSLLLSSSPPLSLPSLPKVMMEYPGMWTPPSLVGSLVRSSWKTMGSTEYFYLQRNHSKRSGTTTSTGQQRWPLRIITRSFPHYRLAQGWEEKGMLDGLDLLTDGVRSSAEAEGKMGSKRLARWFRAFVTSSTPIPMMCEDPSYPMGSLIITGSSDPIVSSPHPRNSMTDSDSLVMTEDEDEEGEEEEEEEEEEDDFIEEEEEEDAEEEEDGEDDEEDEEDDEANQTQKARSALILCPSPPPTPLQTNSKDLSHSPSSSPSPPQGKPMKKSQSLLVRLPSSSQNQSSSNKSNSSWDASTPSSTQVTPILLDLIQVIQQWFMGGPSLSEDKSTNTSLPSNKKRSSSPGRPIPWYEFPLHFVFLLTLPDPAKKGKVSMRILRETALVHQRRRVLLTLTVVALLFRYASLDLFLILLFISQCTLLFLMKHSTQVNVTLAKRSVRQRVGWAKQWAGTFWSRGTAARAPVDAADWADDPGSGTSTPGAISPNVSSLPPPSSSLGNGPRKKGRFFRPFPINGRAHTTSGDPESLEEERIKSQGDEEAREGVDRTALDDPGRPPRPLSTLSFSSAPESSLSSPKKTGSISGAGKRLTLPGKRFIFKGKTTPEEEVSTPADMSFPAKSDEGPSLGKKDDEKADEPRQRLEEKVPSLDHLPPSPPLQQPHRSLEG</sequence>
<feature type="compositionally biased region" description="Basic and acidic residues" evidence="1">
    <location>
        <begin position="759"/>
        <end position="784"/>
    </location>
</feature>
<feature type="compositionally biased region" description="Acidic residues" evidence="1">
    <location>
        <begin position="406"/>
        <end position="453"/>
    </location>
</feature>
<feature type="region of interest" description="Disordered" evidence="1">
    <location>
        <begin position="384"/>
        <end position="530"/>
    </location>
</feature>
<keyword evidence="2" id="KW-1133">Transmembrane helix</keyword>
<accession>A0A4P9Y455</accession>
<keyword evidence="2" id="KW-0472">Membrane</keyword>
<evidence type="ECO:0000313" key="4">
    <source>
        <dbReference type="Proteomes" id="UP000267251"/>
    </source>
</evidence>
<dbReference type="OrthoDB" id="5596972at2759"/>
<feature type="compositionally biased region" description="Low complexity" evidence="1">
    <location>
        <begin position="714"/>
        <end position="730"/>
    </location>
</feature>